<dbReference type="Pfam" id="PF10497">
    <property type="entry name" value="zf-4CXXC_R1"/>
    <property type="match status" value="1"/>
</dbReference>
<organism evidence="12 13">
    <name type="scientific">Chloroceryle aenea</name>
    <name type="common">American pygmy kingfisher</name>
    <dbReference type="NCBI Taxonomy" id="176938"/>
    <lineage>
        <taxon>Eukaryota</taxon>
        <taxon>Metazoa</taxon>
        <taxon>Chordata</taxon>
        <taxon>Craniata</taxon>
        <taxon>Vertebrata</taxon>
        <taxon>Euteleostomi</taxon>
        <taxon>Archelosauria</taxon>
        <taxon>Archosauria</taxon>
        <taxon>Dinosauria</taxon>
        <taxon>Saurischia</taxon>
        <taxon>Theropoda</taxon>
        <taxon>Coelurosauria</taxon>
        <taxon>Aves</taxon>
        <taxon>Neognathae</taxon>
        <taxon>Neoaves</taxon>
        <taxon>Telluraves</taxon>
        <taxon>Coraciimorphae</taxon>
        <taxon>Coraciiformes</taxon>
        <taxon>Cerylidae</taxon>
        <taxon>Chloroceryle</taxon>
    </lineage>
</organism>
<comment type="caution">
    <text evidence="12">The sequence shown here is derived from an EMBL/GenBank/DDBJ whole genome shotgun (WGS) entry which is preliminary data.</text>
</comment>
<proteinExistence type="predicted"/>
<keyword evidence="9" id="KW-0539">Nucleus</keyword>
<evidence type="ECO:0000259" key="11">
    <source>
        <dbReference type="Pfam" id="PF10497"/>
    </source>
</evidence>
<evidence type="ECO:0000256" key="8">
    <source>
        <dbReference type="ARBA" id="ARBA00023163"/>
    </source>
</evidence>
<comment type="subcellular location">
    <subcellularLocation>
        <location evidence="2">Cytoplasm</location>
    </subcellularLocation>
    <subcellularLocation>
        <location evidence="1">Nucleus</location>
    </subcellularLocation>
</comment>
<evidence type="ECO:0000256" key="2">
    <source>
        <dbReference type="ARBA" id="ARBA00004496"/>
    </source>
</evidence>
<accession>A0A7K9U265</accession>
<evidence type="ECO:0000256" key="5">
    <source>
        <dbReference type="ARBA" id="ARBA00022553"/>
    </source>
</evidence>
<evidence type="ECO:0000256" key="3">
    <source>
        <dbReference type="ARBA" id="ARBA00022490"/>
    </source>
</evidence>
<dbReference type="AlphaFoldDB" id="A0A7K9U265"/>
<dbReference type="EMBL" id="VWZY01007037">
    <property type="protein sequence ID" value="NXI54875.1"/>
    <property type="molecule type" value="Genomic_DNA"/>
</dbReference>
<dbReference type="PANTHER" id="PTHR31169:SF4">
    <property type="entry name" value="CELL DIVISION CYCLE-ASSOCIATED 7-LIKE PROTEIN"/>
    <property type="match status" value="1"/>
</dbReference>
<evidence type="ECO:0000256" key="9">
    <source>
        <dbReference type="ARBA" id="ARBA00023242"/>
    </source>
</evidence>
<gene>
    <name evidence="12" type="primary">Cdca7l</name>
    <name evidence="12" type="ORF">CHLAEN_R11897</name>
</gene>
<evidence type="ECO:0000256" key="7">
    <source>
        <dbReference type="ARBA" id="ARBA00023015"/>
    </source>
</evidence>
<evidence type="ECO:0000256" key="6">
    <source>
        <dbReference type="ARBA" id="ARBA00022843"/>
    </source>
</evidence>
<dbReference type="InterPro" id="IPR018866">
    <property type="entry name" value="Znf-4CXXC_R1"/>
</dbReference>
<name>A0A7K9U265_9AVES</name>
<evidence type="ECO:0000313" key="13">
    <source>
        <dbReference type="Proteomes" id="UP000579406"/>
    </source>
</evidence>
<dbReference type="InterPro" id="IPR040221">
    <property type="entry name" value="CDCA7/CDA7L"/>
</dbReference>
<dbReference type="OrthoDB" id="298344at2759"/>
<dbReference type="PANTHER" id="PTHR31169">
    <property type="entry name" value="OS05G0300700 PROTEIN"/>
    <property type="match status" value="1"/>
</dbReference>
<feature type="region of interest" description="Disordered" evidence="10">
    <location>
        <begin position="93"/>
        <end position="125"/>
    </location>
</feature>
<keyword evidence="6" id="KW-0832">Ubl conjugation</keyword>
<sequence>QIPKDVADIFNAPSDNEDFLGFQDGPTRQRLLSEDSYASFGSLESKEKGVRFQSRYLTEELRRIFTEDTDSETEVFEGFASSEVDVNNKGVLAMQSDLSDEERGNLLGSEEEEEEEAKNKVSPKRRSLGLRVALQFPTRKSSEKIMPEHTFSNLAVKDSEPLAPPSKEISCNRWDKQEGSASESEEDIKETQEESSSALLKRAMNIKENKAMLAQLLAELNSIPDLFPVKTPTSTPSKQKKIPRRTFSEGQITRRMNPTRNARPPEKFALEKFTVSAVKFAEHFHSCRQQNLLKKRLMRKRRRSSKYSSHRPVEDITDEDLDNIAITVKDKIYDKVLGSTCHQCRQKTIDTKTICRNQGCGGVRGQFCGPCLRNRYGEDVKSALLDPAWICPPCRGVCNCSYCRRRDGRCATGMLIHLAKFYGYDNVKEYLESLQKQLANDN</sequence>
<evidence type="ECO:0000256" key="1">
    <source>
        <dbReference type="ARBA" id="ARBA00004123"/>
    </source>
</evidence>
<evidence type="ECO:0000313" key="12">
    <source>
        <dbReference type="EMBL" id="NXI54875.1"/>
    </source>
</evidence>
<keyword evidence="5" id="KW-0597">Phosphoprotein</keyword>
<keyword evidence="13" id="KW-1185">Reference proteome</keyword>
<evidence type="ECO:0000256" key="4">
    <source>
        <dbReference type="ARBA" id="ARBA00022499"/>
    </source>
</evidence>
<keyword evidence="3" id="KW-0963">Cytoplasm</keyword>
<dbReference type="GO" id="GO:0005737">
    <property type="term" value="C:cytoplasm"/>
    <property type="evidence" value="ECO:0007669"/>
    <property type="project" value="UniProtKB-SubCell"/>
</dbReference>
<feature type="domain" description="Zinc-finger" evidence="11">
    <location>
        <begin position="333"/>
        <end position="431"/>
    </location>
</feature>
<feature type="region of interest" description="Disordered" evidence="10">
    <location>
        <begin position="156"/>
        <end position="196"/>
    </location>
</feature>
<protein>
    <submittedName>
        <fullName evidence="12">CDA7L protein</fullName>
    </submittedName>
</protein>
<keyword evidence="7" id="KW-0805">Transcription regulation</keyword>
<feature type="non-terminal residue" evidence="12">
    <location>
        <position position="1"/>
    </location>
</feature>
<evidence type="ECO:0000256" key="10">
    <source>
        <dbReference type="SAM" id="MobiDB-lite"/>
    </source>
</evidence>
<feature type="non-terminal residue" evidence="12">
    <location>
        <position position="442"/>
    </location>
</feature>
<reference evidence="12 13" key="1">
    <citation type="submission" date="2019-09" db="EMBL/GenBank/DDBJ databases">
        <title>Bird 10,000 Genomes (B10K) Project - Family phase.</title>
        <authorList>
            <person name="Zhang G."/>
        </authorList>
    </citation>
    <scope>NUCLEOTIDE SEQUENCE [LARGE SCALE GENOMIC DNA]</scope>
    <source>
        <strain evidence="12">B10K-DU-001-61</strain>
        <tissue evidence="12">Muscle</tissue>
    </source>
</reference>
<keyword evidence="8" id="KW-0804">Transcription</keyword>
<dbReference type="GO" id="GO:0006355">
    <property type="term" value="P:regulation of DNA-templated transcription"/>
    <property type="evidence" value="ECO:0007669"/>
    <property type="project" value="InterPro"/>
</dbReference>
<dbReference type="Proteomes" id="UP000579406">
    <property type="component" value="Unassembled WGS sequence"/>
</dbReference>
<dbReference type="GO" id="GO:0005634">
    <property type="term" value="C:nucleus"/>
    <property type="evidence" value="ECO:0007669"/>
    <property type="project" value="UniProtKB-SubCell"/>
</dbReference>
<keyword evidence="4" id="KW-1017">Isopeptide bond</keyword>